<sequence>MKVLTNISFVFWLTLIFIVLPVYGKTNASDASEQAPLAASLKETALIIDDIICIGNDHTHCSFIRNKYYQQIGDELNPDDIIDAKLRLGTLIQFKHIDVYLRKGKQRGHVVVVFDIEEASNLQYELSYDVKRIKSKEDFYACFGETVPDNKEALINLCDKDKYRISETQQYISSRATDFNFLGSGKELSLGVSGYKYDKDADHFKQSLIEPADTDSWFTRYIIKHNTLSLDYYDPHLFNSPYYYFNATIELTKSRSKYTEIDDNNSEISHENNPLKKRSWFSFGKRFARYSYVSLDIAGDLDEKIDENYSFNYGFNSENDTLFPVYGEKLSTRYTTLSNGHRYQLSYISHVNIDDYSAISLGVNTDYYKESNRQFYSKIEDVGISARYSNYKVIDAKVGAFSGWSLGATFRRTKDWYGSNPQEDFRIIEFDAGYTYQTENMIYRFFLKVGLNESQ</sequence>
<dbReference type="EMBL" id="PNBX01000008">
    <property type="protein sequence ID" value="TMO70034.1"/>
    <property type="molecule type" value="Genomic_DNA"/>
</dbReference>
<evidence type="ECO:0000313" key="1">
    <source>
        <dbReference type="EMBL" id="TMO70034.1"/>
    </source>
</evidence>
<evidence type="ECO:0000313" key="2">
    <source>
        <dbReference type="Proteomes" id="UP000307217"/>
    </source>
</evidence>
<reference evidence="2" key="2">
    <citation type="submission" date="2019-06" db="EMBL/GenBank/DDBJ databases">
        <title>Co-occurence of chitin degradation, pigmentation and bioactivity in marine Pseudoalteromonas.</title>
        <authorList>
            <person name="Sonnenschein E.C."/>
            <person name="Bech P.K."/>
        </authorList>
    </citation>
    <scope>NUCLEOTIDE SEQUENCE [LARGE SCALE GENOMIC DNA]</scope>
    <source>
        <strain evidence="2">S3790</strain>
    </source>
</reference>
<dbReference type="Proteomes" id="UP000307217">
    <property type="component" value="Unassembled WGS sequence"/>
</dbReference>
<proteinExistence type="predicted"/>
<dbReference type="RefSeq" id="WP_138589975.1">
    <property type="nucleotide sequence ID" value="NZ_PNBX01000008.1"/>
</dbReference>
<comment type="caution">
    <text evidence="1">The sequence shown here is derived from an EMBL/GenBank/DDBJ whole genome shotgun (WGS) entry which is preliminary data.</text>
</comment>
<protein>
    <submittedName>
        <fullName evidence="1">Uncharacterized protein</fullName>
    </submittedName>
</protein>
<accession>A0A5S3VD53</accession>
<organism evidence="1 2">
    <name type="scientific">Pseudoalteromonas aurantia</name>
    <dbReference type="NCBI Taxonomy" id="43654"/>
    <lineage>
        <taxon>Bacteria</taxon>
        <taxon>Pseudomonadati</taxon>
        <taxon>Pseudomonadota</taxon>
        <taxon>Gammaproteobacteria</taxon>
        <taxon>Alteromonadales</taxon>
        <taxon>Pseudoalteromonadaceae</taxon>
        <taxon>Pseudoalteromonas</taxon>
    </lineage>
</organism>
<dbReference type="OrthoDB" id="5614121at2"/>
<dbReference type="AlphaFoldDB" id="A0A5S3VD53"/>
<dbReference type="Gene3D" id="3.10.20.310">
    <property type="entry name" value="membrane protein fhac"/>
    <property type="match status" value="1"/>
</dbReference>
<gene>
    <name evidence="1" type="ORF">CWC19_03315</name>
</gene>
<reference evidence="1 2" key="1">
    <citation type="submission" date="2018-01" db="EMBL/GenBank/DDBJ databases">
        <authorList>
            <person name="Paulsen S."/>
            <person name="Gram L.K."/>
        </authorList>
    </citation>
    <scope>NUCLEOTIDE SEQUENCE [LARGE SCALE GENOMIC DNA]</scope>
    <source>
        <strain evidence="1 2">S3790</strain>
    </source>
</reference>
<name>A0A5S3VD53_9GAMM</name>